<gene>
    <name evidence="3" type="ORF">ALECFALPRED_004366</name>
</gene>
<protein>
    <submittedName>
        <fullName evidence="3">Uncharacterized protein</fullName>
    </submittedName>
</protein>
<evidence type="ECO:0000313" key="4">
    <source>
        <dbReference type="Proteomes" id="UP000664203"/>
    </source>
</evidence>
<keyword evidence="1" id="KW-0175">Coiled coil</keyword>
<comment type="caution">
    <text evidence="3">The sequence shown here is derived from an EMBL/GenBank/DDBJ whole genome shotgun (WGS) entry which is preliminary data.</text>
</comment>
<sequence length="379" mass="42802">MHRATPNFLGLCAEVRCIIYSYLFRQPGDEILAISREPKHDYSESTPSSWYADSRQEGLVYGSHTARIAPTNASFLRICRLINTEATPIFYGANKIIAYAEDNNDIFYWLLDIGERNRRAIRHFEIGWAYGVSIESGRGNIHGILQNIEDMEDSEEDEIKKHRQQLIQVVKQLETKTTRLIVRTINLLVTNQDLQSLSVYLPGVDGGDIWDLPNPNLYFAEELFSNSTTNVHACIPEALAKVIGIKTLTIGYTKDIELAEKIARATGAKQLLIETRPEGDTLMLNAEEQAEWRSRNWILDGRTARKTLLTNIVEDHSGNKTEEERKKEMQGGHKSEGYSEGGRLKASMLYGTESDGSSGAKDDRSLGQDDDKTDDKRNE</sequence>
<dbReference type="PANTHER" id="PTHR42085">
    <property type="entry name" value="F-BOX DOMAIN-CONTAINING PROTEIN"/>
    <property type="match status" value="1"/>
</dbReference>
<evidence type="ECO:0000313" key="3">
    <source>
        <dbReference type="EMBL" id="CAF9908270.1"/>
    </source>
</evidence>
<accession>A0A8H3I9J4</accession>
<dbReference type="PANTHER" id="PTHR42085:SF2">
    <property type="entry name" value="F-BOX DOMAIN-CONTAINING PROTEIN"/>
    <property type="match status" value="1"/>
</dbReference>
<feature type="coiled-coil region" evidence="1">
    <location>
        <begin position="145"/>
        <end position="176"/>
    </location>
</feature>
<organism evidence="3 4">
    <name type="scientific">Alectoria fallacina</name>
    <dbReference type="NCBI Taxonomy" id="1903189"/>
    <lineage>
        <taxon>Eukaryota</taxon>
        <taxon>Fungi</taxon>
        <taxon>Dikarya</taxon>
        <taxon>Ascomycota</taxon>
        <taxon>Pezizomycotina</taxon>
        <taxon>Lecanoromycetes</taxon>
        <taxon>OSLEUM clade</taxon>
        <taxon>Lecanoromycetidae</taxon>
        <taxon>Lecanorales</taxon>
        <taxon>Lecanorineae</taxon>
        <taxon>Parmeliaceae</taxon>
        <taxon>Alectoria</taxon>
    </lineage>
</organism>
<feature type="region of interest" description="Disordered" evidence="2">
    <location>
        <begin position="310"/>
        <end position="379"/>
    </location>
</feature>
<proteinExistence type="predicted"/>
<feature type="compositionally biased region" description="Basic and acidic residues" evidence="2">
    <location>
        <begin position="313"/>
        <end position="337"/>
    </location>
</feature>
<dbReference type="EMBL" id="CAJPDR010000027">
    <property type="protein sequence ID" value="CAF9908270.1"/>
    <property type="molecule type" value="Genomic_DNA"/>
</dbReference>
<evidence type="ECO:0000256" key="2">
    <source>
        <dbReference type="SAM" id="MobiDB-lite"/>
    </source>
</evidence>
<dbReference type="AlphaFoldDB" id="A0A8H3I9J4"/>
<keyword evidence="4" id="KW-1185">Reference proteome</keyword>
<feature type="compositionally biased region" description="Basic and acidic residues" evidence="2">
    <location>
        <begin position="360"/>
        <end position="379"/>
    </location>
</feature>
<dbReference type="Proteomes" id="UP000664203">
    <property type="component" value="Unassembled WGS sequence"/>
</dbReference>
<evidence type="ECO:0000256" key="1">
    <source>
        <dbReference type="SAM" id="Coils"/>
    </source>
</evidence>
<name>A0A8H3I9J4_9LECA</name>
<dbReference type="InterPro" id="IPR038883">
    <property type="entry name" value="AN11006-like"/>
</dbReference>
<reference evidence="3" key="1">
    <citation type="submission" date="2021-03" db="EMBL/GenBank/DDBJ databases">
        <authorList>
            <person name="Tagirdzhanova G."/>
        </authorList>
    </citation>
    <scope>NUCLEOTIDE SEQUENCE</scope>
</reference>
<dbReference type="OrthoDB" id="2951834at2759"/>